<accession>A0A7G9Z9D4</accession>
<sequence>MEIDGIGETKACQILASFELARRYFGKNDVRITFPSDVLPFVRDISDKRQEHFVCLALNGANEVIDNWVVTVRLLNCRVLILFRLLFLRHFLFINLPPVHSTRRTFQAGSHISFS</sequence>
<gene>
    <name evidence="1" type="ORF">KGHFPOIM_00010</name>
</gene>
<evidence type="ECO:0000313" key="1">
    <source>
        <dbReference type="EMBL" id="QNO56868.1"/>
    </source>
</evidence>
<protein>
    <submittedName>
        <fullName evidence="1">Uncharacterized protein</fullName>
    </submittedName>
</protein>
<dbReference type="EMBL" id="MT631671">
    <property type="protein sequence ID" value="QNO56868.1"/>
    <property type="molecule type" value="Genomic_DNA"/>
</dbReference>
<reference evidence="1" key="1">
    <citation type="submission" date="2020-06" db="EMBL/GenBank/DDBJ databases">
        <title>Unique genomic features of the anaerobic methanotrophic archaea.</title>
        <authorList>
            <person name="Chadwick G.L."/>
            <person name="Skennerton C.T."/>
            <person name="Laso-Perez R."/>
            <person name="Leu A.O."/>
            <person name="Speth D.R."/>
            <person name="Yu H."/>
            <person name="Morgan-Lang C."/>
            <person name="Hatzenpichler R."/>
            <person name="Goudeau D."/>
            <person name="Malmstrom R."/>
            <person name="Brazelton W.J."/>
            <person name="Woyke T."/>
            <person name="Hallam S.J."/>
            <person name="Tyson G.W."/>
            <person name="Wegener G."/>
            <person name="Boetius A."/>
            <person name="Orphan V."/>
        </authorList>
    </citation>
    <scope>NUCLEOTIDE SEQUENCE</scope>
</reference>
<proteinExistence type="predicted"/>
<name>A0A7G9Z9D4_9EURY</name>
<organism evidence="1">
    <name type="scientific">Candidatus Methanophaga sp. ANME-1 ERB7</name>
    <dbReference type="NCBI Taxonomy" id="2759913"/>
    <lineage>
        <taxon>Archaea</taxon>
        <taxon>Methanobacteriati</taxon>
        <taxon>Methanobacteriota</taxon>
        <taxon>Stenosarchaea group</taxon>
        <taxon>Methanomicrobia</taxon>
        <taxon>Candidatus Methanophagales</taxon>
        <taxon>Candidatus Methanophagaceae</taxon>
        <taxon>Candidatus Methanophaga</taxon>
    </lineage>
</organism>
<dbReference type="AlphaFoldDB" id="A0A7G9Z9D4"/>